<keyword evidence="3 7" id="KW-0813">Transport</keyword>
<dbReference type="PRINTS" id="PR00783">
    <property type="entry name" value="MINTRINSICP"/>
</dbReference>
<evidence type="ECO:0000256" key="3">
    <source>
        <dbReference type="ARBA" id="ARBA00022448"/>
    </source>
</evidence>
<dbReference type="PANTHER" id="PTHR43829">
    <property type="entry name" value="AQUAPORIN OR AQUAGLYCEROPORIN RELATED"/>
    <property type="match status" value="1"/>
</dbReference>
<feature type="transmembrane region" description="Helical" evidence="9">
    <location>
        <begin position="53"/>
        <end position="86"/>
    </location>
</feature>
<accession>A0A9W6TWB4</accession>
<dbReference type="EMBL" id="BSXW01000379">
    <property type="protein sequence ID" value="GMF20551.1"/>
    <property type="molecule type" value="Genomic_DNA"/>
</dbReference>
<dbReference type="SUPFAM" id="SSF81338">
    <property type="entry name" value="Aquaporin-like"/>
    <property type="match status" value="1"/>
</dbReference>
<dbReference type="Pfam" id="PF00230">
    <property type="entry name" value="MIP"/>
    <property type="match status" value="2"/>
</dbReference>
<dbReference type="OrthoDB" id="3222at2759"/>
<keyword evidence="11" id="KW-1185">Reference proteome</keyword>
<dbReference type="InterPro" id="IPR050363">
    <property type="entry name" value="MIP/Aquaporin"/>
</dbReference>
<dbReference type="InterPro" id="IPR023271">
    <property type="entry name" value="Aquaporin-like"/>
</dbReference>
<keyword evidence="4 7" id="KW-0812">Transmembrane</keyword>
<dbReference type="AlphaFoldDB" id="A0A9W6TWB4"/>
<organism evidence="10 11">
    <name type="scientific">Phytophthora lilii</name>
    <dbReference type="NCBI Taxonomy" id="2077276"/>
    <lineage>
        <taxon>Eukaryota</taxon>
        <taxon>Sar</taxon>
        <taxon>Stramenopiles</taxon>
        <taxon>Oomycota</taxon>
        <taxon>Peronosporomycetes</taxon>
        <taxon>Peronosporales</taxon>
        <taxon>Peronosporaceae</taxon>
        <taxon>Phytophthora</taxon>
    </lineage>
</organism>
<dbReference type="PROSITE" id="PS00221">
    <property type="entry name" value="MIP"/>
    <property type="match status" value="1"/>
</dbReference>
<evidence type="ECO:0000256" key="1">
    <source>
        <dbReference type="ARBA" id="ARBA00004141"/>
    </source>
</evidence>
<evidence type="ECO:0000313" key="11">
    <source>
        <dbReference type="Proteomes" id="UP001165083"/>
    </source>
</evidence>
<dbReference type="GO" id="GO:0015254">
    <property type="term" value="F:glycerol channel activity"/>
    <property type="evidence" value="ECO:0007669"/>
    <property type="project" value="TreeGrafter"/>
</dbReference>
<evidence type="ECO:0000256" key="8">
    <source>
        <dbReference type="SAM" id="MobiDB-lite"/>
    </source>
</evidence>
<dbReference type="InterPro" id="IPR000425">
    <property type="entry name" value="MIP"/>
</dbReference>
<proteinExistence type="inferred from homology"/>
<evidence type="ECO:0000256" key="6">
    <source>
        <dbReference type="ARBA" id="ARBA00023136"/>
    </source>
</evidence>
<evidence type="ECO:0000256" key="4">
    <source>
        <dbReference type="ARBA" id="ARBA00022692"/>
    </source>
</evidence>
<evidence type="ECO:0000256" key="2">
    <source>
        <dbReference type="ARBA" id="ARBA00006175"/>
    </source>
</evidence>
<dbReference type="InterPro" id="IPR022357">
    <property type="entry name" value="MIP_CS"/>
</dbReference>
<feature type="region of interest" description="Disordered" evidence="8">
    <location>
        <begin position="358"/>
        <end position="387"/>
    </location>
</feature>
<feature type="transmembrane region" description="Helical" evidence="9">
    <location>
        <begin position="9"/>
        <end position="33"/>
    </location>
</feature>
<evidence type="ECO:0000313" key="10">
    <source>
        <dbReference type="EMBL" id="GMF20551.1"/>
    </source>
</evidence>
<comment type="subcellular location">
    <subcellularLocation>
        <location evidence="1">Membrane</location>
        <topology evidence="1">Multi-pass membrane protein</topology>
    </subcellularLocation>
</comment>
<evidence type="ECO:0000256" key="5">
    <source>
        <dbReference type="ARBA" id="ARBA00022989"/>
    </source>
</evidence>
<protein>
    <submittedName>
        <fullName evidence="10">Unnamed protein product</fullName>
    </submittedName>
</protein>
<dbReference type="Gene3D" id="1.20.1080.10">
    <property type="entry name" value="Glycerol uptake facilitator protein"/>
    <property type="match status" value="1"/>
</dbReference>
<keyword evidence="6 9" id="KW-0472">Membrane</keyword>
<name>A0A9W6TWB4_9STRA</name>
<keyword evidence="5 9" id="KW-1133">Transmembrane helix</keyword>
<feature type="transmembrane region" description="Helical" evidence="9">
    <location>
        <begin position="173"/>
        <end position="192"/>
    </location>
</feature>
<dbReference type="PANTHER" id="PTHR43829:SF9">
    <property type="entry name" value="AQUAPORIN-9"/>
    <property type="match status" value="1"/>
</dbReference>
<comment type="similarity">
    <text evidence="2 7">Belongs to the MIP/aquaporin (TC 1.A.8) family.</text>
</comment>
<dbReference type="Proteomes" id="UP001165083">
    <property type="component" value="Unassembled WGS sequence"/>
</dbReference>
<feature type="transmembrane region" description="Helical" evidence="9">
    <location>
        <begin position="98"/>
        <end position="120"/>
    </location>
</feature>
<evidence type="ECO:0000256" key="7">
    <source>
        <dbReference type="RuleBase" id="RU000477"/>
    </source>
</evidence>
<sequence length="387" mass="40894">MLLSSLRPLALECAAEFVGTFVLVFLGTASIATASFSTPRSSGLSDLATEQVVLGWGLAGSLATFIAAPSSGAHLNPAVTLALAISPHSRSGFPKRKIPVYMLFQLLGATFAGLAVFAMFSSAIKRFEQRLEIDRGAPKSSLSATAFGASFPHPQLSYTAGDEDPPLWVKDDVSVLGAVVLEAFGTLLFVLVQRVVRQPLQPTGVAAFTNSIPGTQETKEMPSPRMPATPLAPLYVGVALAALTMIMTPFTQACLNPARDFGPRVVAAIAGWGSIAMPGERADSCWVYLVGPMAGAVAGSLLFDFVIHPGLQTPDEAAAAWMRHQQIEGEAILEQLEKSQTLLSMTAGGGGFESLTTRGLHHSDFRDSPTPHNYRLSSPGRLHTYAA</sequence>
<dbReference type="GO" id="GO:0005886">
    <property type="term" value="C:plasma membrane"/>
    <property type="evidence" value="ECO:0007669"/>
    <property type="project" value="TreeGrafter"/>
</dbReference>
<comment type="caution">
    <text evidence="10">The sequence shown here is derived from an EMBL/GenBank/DDBJ whole genome shotgun (WGS) entry which is preliminary data.</text>
</comment>
<gene>
    <name evidence="10" type="ORF">Plil01_000799400</name>
</gene>
<reference evidence="10" key="1">
    <citation type="submission" date="2023-04" db="EMBL/GenBank/DDBJ databases">
        <title>Phytophthora lilii NBRC 32176.</title>
        <authorList>
            <person name="Ichikawa N."/>
            <person name="Sato H."/>
            <person name="Tonouchi N."/>
        </authorList>
    </citation>
    <scope>NUCLEOTIDE SEQUENCE</scope>
    <source>
        <strain evidence="10">NBRC 32176</strain>
    </source>
</reference>
<feature type="transmembrane region" description="Helical" evidence="9">
    <location>
        <begin position="231"/>
        <end position="250"/>
    </location>
</feature>
<evidence type="ECO:0000256" key="9">
    <source>
        <dbReference type="SAM" id="Phobius"/>
    </source>
</evidence>
<dbReference type="GO" id="GO:0015250">
    <property type="term" value="F:water channel activity"/>
    <property type="evidence" value="ECO:0007669"/>
    <property type="project" value="TreeGrafter"/>
</dbReference>